<proteinExistence type="predicted"/>
<accession>A0AAV9U0K5</accession>
<protein>
    <submittedName>
        <fullName evidence="7">Uncharacterized protein</fullName>
    </submittedName>
</protein>
<dbReference type="Gene3D" id="1.20.1250.20">
    <property type="entry name" value="MFS general substrate transporter like domains"/>
    <property type="match status" value="1"/>
</dbReference>
<evidence type="ECO:0000256" key="2">
    <source>
        <dbReference type="ARBA" id="ARBA00022448"/>
    </source>
</evidence>
<dbReference type="PANTHER" id="PTHR43791">
    <property type="entry name" value="PERMEASE-RELATED"/>
    <property type="match status" value="1"/>
</dbReference>
<keyword evidence="5 6" id="KW-0472">Membrane</keyword>
<evidence type="ECO:0000313" key="8">
    <source>
        <dbReference type="Proteomes" id="UP001375240"/>
    </source>
</evidence>
<evidence type="ECO:0000256" key="5">
    <source>
        <dbReference type="ARBA" id="ARBA00023136"/>
    </source>
</evidence>
<feature type="transmembrane region" description="Helical" evidence="6">
    <location>
        <begin position="54"/>
        <end position="74"/>
    </location>
</feature>
<reference evidence="7 8" key="1">
    <citation type="submission" date="2019-10" db="EMBL/GenBank/DDBJ databases">
        <authorList>
            <person name="Palmer J.M."/>
        </authorList>
    </citation>
    <scope>NUCLEOTIDE SEQUENCE [LARGE SCALE GENOMIC DNA]</scope>
    <source>
        <strain evidence="7 8">TWF696</strain>
    </source>
</reference>
<sequence>MPSGIVSILATVVSGVIVGKSSTRSLWIAALCVPGIIGGALMSFLPAQEKAGNLIGVYLVNAITATLILIYSWVAANVAGHTKRIAATVAISGSFSIGNIIGPLTFQARDAPDYFPAKVTVLATQGAGAVFAILLRFYYIYENRRRDQIERERAAEDQSDSLSNVEWMNFTDRENLTFRYVL</sequence>
<gene>
    <name evidence="7" type="ORF">TWF696_003369</name>
</gene>
<dbReference type="Proteomes" id="UP001375240">
    <property type="component" value="Unassembled WGS sequence"/>
</dbReference>
<keyword evidence="3 6" id="KW-0812">Transmembrane</keyword>
<dbReference type="AlphaFoldDB" id="A0AAV9U0K5"/>
<dbReference type="GO" id="GO:0016020">
    <property type="term" value="C:membrane"/>
    <property type="evidence" value="ECO:0007669"/>
    <property type="project" value="UniProtKB-SubCell"/>
</dbReference>
<name>A0AAV9U0K5_9PEZI</name>
<comment type="subcellular location">
    <subcellularLocation>
        <location evidence="1">Membrane</location>
        <topology evidence="1">Multi-pass membrane protein</topology>
    </subcellularLocation>
</comment>
<comment type="caution">
    <text evidence="7">The sequence shown here is derived from an EMBL/GenBank/DDBJ whole genome shotgun (WGS) entry which is preliminary data.</text>
</comment>
<keyword evidence="4 6" id="KW-1133">Transmembrane helix</keyword>
<keyword evidence="2" id="KW-0813">Transport</keyword>
<evidence type="ECO:0000256" key="4">
    <source>
        <dbReference type="ARBA" id="ARBA00022989"/>
    </source>
</evidence>
<dbReference type="InterPro" id="IPR036259">
    <property type="entry name" value="MFS_trans_sf"/>
</dbReference>
<evidence type="ECO:0000256" key="6">
    <source>
        <dbReference type="SAM" id="Phobius"/>
    </source>
</evidence>
<evidence type="ECO:0000256" key="3">
    <source>
        <dbReference type="ARBA" id="ARBA00022692"/>
    </source>
</evidence>
<feature type="transmembrane region" description="Helical" evidence="6">
    <location>
        <begin position="25"/>
        <end position="47"/>
    </location>
</feature>
<dbReference type="EMBL" id="JAVHNQ010000017">
    <property type="protein sequence ID" value="KAK6330478.1"/>
    <property type="molecule type" value="Genomic_DNA"/>
</dbReference>
<evidence type="ECO:0000256" key="1">
    <source>
        <dbReference type="ARBA" id="ARBA00004141"/>
    </source>
</evidence>
<dbReference type="PANTHER" id="PTHR43791:SF40">
    <property type="entry name" value="THIAMINE PATHWAY TRANSPORTER THI73"/>
    <property type="match status" value="1"/>
</dbReference>
<dbReference type="GO" id="GO:0022857">
    <property type="term" value="F:transmembrane transporter activity"/>
    <property type="evidence" value="ECO:0007669"/>
    <property type="project" value="TreeGrafter"/>
</dbReference>
<keyword evidence="8" id="KW-1185">Reference proteome</keyword>
<organism evidence="7 8">
    <name type="scientific">Orbilia brochopaga</name>
    <dbReference type="NCBI Taxonomy" id="3140254"/>
    <lineage>
        <taxon>Eukaryota</taxon>
        <taxon>Fungi</taxon>
        <taxon>Dikarya</taxon>
        <taxon>Ascomycota</taxon>
        <taxon>Pezizomycotina</taxon>
        <taxon>Orbiliomycetes</taxon>
        <taxon>Orbiliales</taxon>
        <taxon>Orbiliaceae</taxon>
        <taxon>Orbilia</taxon>
    </lineage>
</organism>
<feature type="transmembrane region" description="Helical" evidence="6">
    <location>
        <begin position="119"/>
        <end position="141"/>
    </location>
</feature>
<dbReference type="SUPFAM" id="SSF103473">
    <property type="entry name" value="MFS general substrate transporter"/>
    <property type="match status" value="1"/>
</dbReference>
<evidence type="ECO:0000313" key="7">
    <source>
        <dbReference type="EMBL" id="KAK6330478.1"/>
    </source>
</evidence>